<keyword evidence="1" id="KW-0812">Transmembrane</keyword>
<feature type="transmembrane region" description="Helical" evidence="1">
    <location>
        <begin position="45"/>
        <end position="68"/>
    </location>
</feature>
<dbReference type="Proteomes" id="UP001501787">
    <property type="component" value="Unassembled WGS sequence"/>
</dbReference>
<evidence type="ECO:0000313" key="4">
    <source>
        <dbReference type="Proteomes" id="UP001501787"/>
    </source>
</evidence>
<feature type="domain" description="DUF112" evidence="2">
    <location>
        <begin position="18"/>
        <end position="438"/>
    </location>
</feature>
<organism evidence="3 4">
    <name type="scientific">Psychrobacter aestuarii</name>
    <dbReference type="NCBI Taxonomy" id="556327"/>
    <lineage>
        <taxon>Bacteria</taxon>
        <taxon>Pseudomonadati</taxon>
        <taxon>Pseudomonadota</taxon>
        <taxon>Gammaproteobacteria</taxon>
        <taxon>Moraxellales</taxon>
        <taxon>Moraxellaceae</taxon>
        <taxon>Psychrobacter</taxon>
    </lineage>
</organism>
<dbReference type="EMBL" id="BAAAFR010000011">
    <property type="protein sequence ID" value="GAA0324872.1"/>
    <property type="molecule type" value="Genomic_DNA"/>
</dbReference>
<dbReference type="Pfam" id="PF01970">
    <property type="entry name" value="TctA"/>
    <property type="match status" value="1"/>
</dbReference>
<comment type="caution">
    <text evidence="3">The sequence shown here is derived from an EMBL/GenBank/DDBJ whole genome shotgun (WGS) entry which is preliminary data.</text>
</comment>
<keyword evidence="1" id="KW-1133">Transmembrane helix</keyword>
<feature type="transmembrane region" description="Helical" evidence="1">
    <location>
        <begin position="546"/>
        <end position="568"/>
    </location>
</feature>
<dbReference type="PANTHER" id="PTHR35342:SF5">
    <property type="entry name" value="TRICARBOXYLIC TRANSPORT PROTEIN"/>
    <property type="match status" value="1"/>
</dbReference>
<feature type="transmembrane region" description="Helical" evidence="1">
    <location>
        <begin position="520"/>
        <end position="540"/>
    </location>
</feature>
<feature type="transmembrane region" description="Helical" evidence="1">
    <location>
        <begin position="108"/>
        <end position="130"/>
    </location>
</feature>
<dbReference type="RefSeq" id="WP_201505696.1">
    <property type="nucleotide sequence ID" value="NZ_BAAAFR010000011.1"/>
</dbReference>
<keyword evidence="1" id="KW-0472">Membrane</keyword>
<feature type="transmembrane region" description="Helical" evidence="1">
    <location>
        <begin position="580"/>
        <end position="601"/>
    </location>
</feature>
<feature type="transmembrane region" description="Helical" evidence="1">
    <location>
        <begin position="320"/>
        <end position="343"/>
    </location>
</feature>
<feature type="transmembrane region" description="Helical" evidence="1">
    <location>
        <begin position="607"/>
        <end position="625"/>
    </location>
</feature>
<feature type="transmembrane region" description="Helical" evidence="1">
    <location>
        <begin position="384"/>
        <end position="405"/>
    </location>
</feature>
<proteinExistence type="predicted"/>
<feature type="transmembrane region" description="Helical" evidence="1">
    <location>
        <begin position="632"/>
        <end position="654"/>
    </location>
</feature>
<feature type="transmembrane region" description="Helical" evidence="1">
    <location>
        <begin position="167"/>
        <end position="187"/>
    </location>
</feature>
<feature type="transmembrane region" description="Helical" evidence="1">
    <location>
        <begin position="464"/>
        <end position="485"/>
    </location>
</feature>
<feature type="transmembrane region" description="Helical" evidence="1">
    <location>
        <begin position="74"/>
        <end position="96"/>
    </location>
</feature>
<name>A0ABN0W4G4_9GAMM</name>
<feature type="transmembrane region" description="Helical" evidence="1">
    <location>
        <begin position="136"/>
        <end position="155"/>
    </location>
</feature>
<sequence>MIDVIFSALGQLADTQMLMFLLIGVIVGVLIGVTPGIGGTGAVAVLMPFVFTLEPNQAIAMIIGAVAVVHTSDVITSVVLGIPGSASASVFLLDGYKMAQKGEGGRALSASFIASTLGGLFGIVALTFVVPIAKPIVTAFGSPEIFSLIVAGVFLTAMLSKGNMTKGLMISVFGLALGFVGVSPISAEYRFTFDIEFLSDGINLVAVALGVFGLAEIIGLIAQKTAVSSQRINVGGGQKEGFKDILRYPFAVLQGAAIGTAIGFLPGVGSTAGSWISYGQAQAFAARKGDSKFGEGDPRGVIAPSAASNGIESGALIPTLIFGVPGAAPFALLLGVLLVFGIQPGPAMMTKHLDLVYFIVWAFALASIAGAVFSFLLAQPLARLSFIPFPILAAALIPIIFMSGFQGPIDLNIFYMMLLLGLIGWLCKECDIPRAPFLISFVLAEPLERYFFLTVKVYEPTEWLTRPFVMVVLLILVGALVIPFVRRQLAKKKAIDNGESVKAAAIVEADGGHATNKVRLVTTIVFLLFFIMQFTLALQYSGDGGLFPKVTGIVGIGLSFVALVVDIFRMRRSPDSQATIQLWRGTVITVLISTGWVLAFIWLVFTVGMLIGSIIFAVLFLLVVARMNAVKTVIYTIGIAGFLLVMEHFAYMVMPLGYLQLWMQG</sequence>
<reference evidence="3 4" key="1">
    <citation type="journal article" date="2019" name="Int. J. Syst. Evol. Microbiol.">
        <title>The Global Catalogue of Microorganisms (GCM) 10K type strain sequencing project: providing services to taxonomists for standard genome sequencing and annotation.</title>
        <authorList>
            <consortium name="The Broad Institute Genomics Platform"/>
            <consortium name="The Broad Institute Genome Sequencing Center for Infectious Disease"/>
            <person name="Wu L."/>
            <person name="Ma J."/>
        </authorList>
    </citation>
    <scope>NUCLEOTIDE SEQUENCE [LARGE SCALE GENOMIC DNA]</scope>
    <source>
        <strain evidence="3 4">JCM 16343</strain>
    </source>
</reference>
<accession>A0ABN0W4G4</accession>
<evidence type="ECO:0000259" key="2">
    <source>
        <dbReference type="Pfam" id="PF01970"/>
    </source>
</evidence>
<protein>
    <submittedName>
        <fullName evidence="3">Tripartite tricarboxylate transporter permease</fullName>
    </submittedName>
</protein>
<feature type="transmembrane region" description="Helical" evidence="1">
    <location>
        <begin position="17"/>
        <end position="38"/>
    </location>
</feature>
<dbReference type="InterPro" id="IPR002823">
    <property type="entry name" value="DUF112_TM"/>
</dbReference>
<feature type="transmembrane region" description="Helical" evidence="1">
    <location>
        <begin position="355"/>
        <end position="377"/>
    </location>
</feature>
<keyword evidence="4" id="KW-1185">Reference proteome</keyword>
<dbReference type="PANTHER" id="PTHR35342">
    <property type="entry name" value="TRICARBOXYLIC TRANSPORT PROTEIN"/>
    <property type="match status" value="1"/>
</dbReference>
<evidence type="ECO:0000256" key="1">
    <source>
        <dbReference type="SAM" id="Phobius"/>
    </source>
</evidence>
<gene>
    <name evidence="3" type="ORF">GCM10009129_23310</name>
</gene>
<evidence type="ECO:0000313" key="3">
    <source>
        <dbReference type="EMBL" id="GAA0324872.1"/>
    </source>
</evidence>
<feature type="transmembrane region" description="Helical" evidence="1">
    <location>
        <begin position="202"/>
        <end position="222"/>
    </location>
</feature>